<dbReference type="EMBL" id="CAJNOI010000349">
    <property type="protein sequence ID" value="CAF1252451.1"/>
    <property type="molecule type" value="Genomic_DNA"/>
</dbReference>
<feature type="chain" id="PRO_5036412401" evidence="2">
    <location>
        <begin position="22"/>
        <end position="233"/>
    </location>
</feature>
<dbReference type="Proteomes" id="UP000663877">
    <property type="component" value="Unassembled WGS sequence"/>
</dbReference>
<dbReference type="CDD" id="cd00117">
    <property type="entry name" value="TFP"/>
    <property type="match status" value="1"/>
</dbReference>
<evidence type="ECO:0000256" key="1">
    <source>
        <dbReference type="SAM" id="Phobius"/>
    </source>
</evidence>
<reference evidence="4" key="1">
    <citation type="submission" date="2021-02" db="EMBL/GenBank/DDBJ databases">
        <authorList>
            <person name="Nowell W R."/>
        </authorList>
    </citation>
    <scope>NUCLEOTIDE SEQUENCE</scope>
</reference>
<protein>
    <submittedName>
        <fullName evidence="4">Uncharacterized protein</fullName>
    </submittedName>
</protein>
<keyword evidence="1" id="KW-0472">Membrane</keyword>
<dbReference type="OrthoDB" id="10040677at2759"/>
<dbReference type="InterPro" id="IPR045860">
    <property type="entry name" value="Snake_toxin-like_sf"/>
</dbReference>
<name>A0A815VZI9_9BILA</name>
<keyword evidence="2" id="KW-0732">Signal</keyword>
<dbReference type="AlphaFoldDB" id="A0A815VZI9"/>
<feature type="transmembrane region" description="Helical" evidence="1">
    <location>
        <begin position="214"/>
        <end position="232"/>
    </location>
</feature>
<dbReference type="SUPFAM" id="SSF57302">
    <property type="entry name" value="Snake toxin-like"/>
    <property type="match status" value="1"/>
</dbReference>
<evidence type="ECO:0000313" key="4">
    <source>
        <dbReference type="EMBL" id="CAF1539333.1"/>
    </source>
</evidence>
<sequence>MYHRLSQLVILGCFMIYFTESSLTFNGTTTNKIFCYSCKGSLCETILNEEDNVITCNKHTQLCWSGFVDQQPYRTCASRYCTPNGISMDSDIRIEACCHTSLCNSVPLSWSIWSKWYKRNPTQSPELKTSEPTKATTKQTTTIKTIQVTTPVPPKLYIVNEIVNNGETPLIYRDEINEKGDTLLSKLQLNASNPDTFGIQWDRVPYDTGFSNRIVSLSKLVILLLPILLVLLF</sequence>
<proteinExistence type="predicted"/>
<feature type="signal peptide" evidence="2">
    <location>
        <begin position="1"/>
        <end position="21"/>
    </location>
</feature>
<keyword evidence="5" id="KW-1185">Reference proteome</keyword>
<accession>A0A815VZI9</accession>
<evidence type="ECO:0000256" key="2">
    <source>
        <dbReference type="SAM" id="SignalP"/>
    </source>
</evidence>
<comment type="caution">
    <text evidence="4">The sequence shown here is derived from an EMBL/GenBank/DDBJ whole genome shotgun (WGS) entry which is preliminary data.</text>
</comment>
<evidence type="ECO:0000313" key="3">
    <source>
        <dbReference type="EMBL" id="CAF1252451.1"/>
    </source>
</evidence>
<gene>
    <name evidence="3" type="ORF">BJG266_LOCUS29666</name>
    <name evidence="4" type="ORF">QVE165_LOCUS46194</name>
</gene>
<dbReference type="Proteomes" id="UP000663832">
    <property type="component" value="Unassembled WGS sequence"/>
</dbReference>
<dbReference type="EMBL" id="CAJNOM010000677">
    <property type="protein sequence ID" value="CAF1539333.1"/>
    <property type="molecule type" value="Genomic_DNA"/>
</dbReference>
<keyword evidence="1" id="KW-1133">Transmembrane helix</keyword>
<keyword evidence="1" id="KW-0812">Transmembrane</keyword>
<organism evidence="4 5">
    <name type="scientific">Adineta steineri</name>
    <dbReference type="NCBI Taxonomy" id="433720"/>
    <lineage>
        <taxon>Eukaryota</taxon>
        <taxon>Metazoa</taxon>
        <taxon>Spiralia</taxon>
        <taxon>Gnathifera</taxon>
        <taxon>Rotifera</taxon>
        <taxon>Eurotatoria</taxon>
        <taxon>Bdelloidea</taxon>
        <taxon>Adinetida</taxon>
        <taxon>Adinetidae</taxon>
        <taxon>Adineta</taxon>
    </lineage>
</organism>
<evidence type="ECO:0000313" key="5">
    <source>
        <dbReference type="Proteomes" id="UP000663832"/>
    </source>
</evidence>